<dbReference type="InterPro" id="IPR004089">
    <property type="entry name" value="MCPsignal_dom"/>
</dbReference>
<gene>
    <name evidence="9" type="ORF">SAMN04488038_101511</name>
</gene>
<feature type="region of interest" description="Disordered" evidence="5">
    <location>
        <begin position="527"/>
        <end position="550"/>
    </location>
</feature>
<dbReference type="AlphaFoldDB" id="A0A1H9AU16"/>
<dbReference type="GO" id="GO:0005886">
    <property type="term" value="C:plasma membrane"/>
    <property type="evidence" value="ECO:0007669"/>
    <property type="project" value="TreeGrafter"/>
</dbReference>
<dbReference type="Proteomes" id="UP000199233">
    <property type="component" value="Unassembled WGS sequence"/>
</dbReference>
<dbReference type="PROSITE" id="PS50885">
    <property type="entry name" value="HAMP"/>
    <property type="match status" value="1"/>
</dbReference>
<protein>
    <submittedName>
        <fullName evidence="9">Methyl-accepting chemotaxis sensory transducer with Pas/Pac sensor</fullName>
    </submittedName>
</protein>
<dbReference type="InterPro" id="IPR000014">
    <property type="entry name" value="PAS"/>
</dbReference>
<dbReference type="PANTHER" id="PTHR43531:SF14">
    <property type="entry name" value="METHYL-ACCEPTING CHEMOTAXIS PROTEIN I-RELATED"/>
    <property type="match status" value="1"/>
</dbReference>
<feature type="domain" description="HAMP" evidence="8">
    <location>
        <begin position="461"/>
        <end position="507"/>
    </location>
</feature>
<dbReference type="SMART" id="SM00086">
    <property type="entry name" value="PAC"/>
    <property type="match status" value="2"/>
</dbReference>
<feature type="compositionally biased region" description="Polar residues" evidence="5">
    <location>
        <begin position="533"/>
        <end position="550"/>
    </location>
</feature>
<dbReference type="InterPro" id="IPR001610">
    <property type="entry name" value="PAC"/>
</dbReference>
<dbReference type="Pfam" id="PF08447">
    <property type="entry name" value="PAS_3"/>
    <property type="match status" value="2"/>
</dbReference>
<reference evidence="9 10" key="1">
    <citation type="submission" date="2016-10" db="EMBL/GenBank/DDBJ databases">
        <authorList>
            <person name="de Groot N.N."/>
        </authorList>
    </citation>
    <scope>NUCLEOTIDE SEQUENCE [LARGE SCALE GENOMIC DNA]</scope>
    <source>
        <strain evidence="9 10">DSM 25927</strain>
    </source>
</reference>
<name>A0A1H9AU16_9GAMM</name>
<dbReference type="InterPro" id="IPR013655">
    <property type="entry name" value="PAS_fold_3"/>
</dbReference>
<dbReference type="InterPro" id="IPR035965">
    <property type="entry name" value="PAS-like_dom_sf"/>
</dbReference>
<dbReference type="SUPFAM" id="SSF55785">
    <property type="entry name" value="PYP-like sensor domain (PAS domain)"/>
    <property type="match status" value="3"/>
</dbReference>
<dbReference type="PRINTS" id="PR00260">
    <property type="entry name" value="CHEMTRNSDUCR"/>
</dbReference>
<keyword evidence="2 4" id="KW-0807">Transducer</keyword>
<feature type="compositionally biased region" description="Low complexity" evidence="5">
    <location>
        <begin position="791"/>
        <end position="811"/>
    </location>
</feature>
<evidence type="ECO:0000259" key="6">
    <source>
        <dbReference type="PROSITE" id="PS50111"/>
    </source>
</evidence>
<feature type="domain" description="Methyl-accepting transducer" evidence="6">
    <location>
        <begin position="512"/>
        <end position="741"/>
    </location>
</feature>
<dbReference type="GO" id="GO:0007165">
    <property type="term" value="P:signal transduction"/>
    <property type="evidence" value="ECO:0007669"/>
    <property type="project" value="UniProtKB-KW"/>
</dbReference>
<accession>A0A1H9AU16</accession>
<evidence type="ECO:0000256" key="4">
    <source>
        <dbReference type="PROSITE-ProRule" id="PRU00284"/>
    </source>
</evidence>
<keyword evidence="10" id="KW-1185">Reference proteome</keyword>
<dbReference type="GO" id="GO:0004888">
    <property type="term" value="F:transmembrane signaling receptor activity"/>
    <property type="evidence" value="ECO:0007669"/>
    <property type="project" value="InterPro"/>
</dbReference>
<dbReference type="InterPro" id="IPR000700">
    <property type="entry name" value="PAS-assoc_C"/>
</dbReference>
<dbReference type="CDD" id="cd11386">
    <property type="entry name" value="MCP_signal"/>
    <property type="match status" value="1"/>
</dbReference>
<dbReference type="SMART" id="SM00283">
    <property type="entry name" value="MA"/>
    <property type="match status" value="1"/>
</dbReference>
<proteinExistence type="inferred from homology"/>
<dbReference type="PROSITE" id="PS50111">
    <property type="entry name" value="CHEMOTAXIS_TRANSDUC_2"/>
    <property type="match status" value="1"/>
</dbReference>
<dbReference type="SUPFAM" id="SSF58104">
    <property type="entry name" value="Methyl-accepting chemotaxis protein (MCP) signaling domain"/>
    <property type="match status" value="1"/>
</dbReference>
<dbReference type="Pfam" id="PF13188">
    <property type="entry name" value="PAS_8"/>
    <property type="match status" value="1"/>
</dbReference>
<dbReference type="Gene3D" id="1.10.287.950">
    <property type="entry name" value="Methyl-accepting chemotaxis protein"/>
    <property type="match status" value="1"/>
</dbReference>
<dbReference type="InterPro" id="IPR004090">
    <property type="entry name" value="Chemotax_Me-accpt_rcpt"/>
</dbReference>
<sequence length="820" mass="89121">MAKTVKSRKAAPKAAPRKAKPAVARKVVKAAKLVKTRKAAPVDARRQAELSGQIQAINRVMAVIQFELDGTVRDANENFLKTMGYQLDEIKGRHHRSFVDKVEAESPEYQAFWERLRAGEYVAGQFRRIAKDGREVWLEASYNAIMDSSGKPMMVVKYATDITAQKLHNADFEGQLRAINKAQAVIEFTLDGQILNANENFLKTVGYTLEEVRGQHHRIFVEPGYAASNEYRAFWDKLGRGEYDAGQYKRIGKSGQTIWLEASYNPIFDAKGKPFKVVKFATDVSENRRIADENLRIRNALDNVTCNVMIADNERNIIYMNKSVVEMLTAAESDVRKELSNFSVARLMGASIDQFHKNPEHQSRLLAGLRQTHRAQINVGGRTFALTASPIFNKSGERLGATVEWLDRTAEVAVEKEVGEIVQAAADGDFQRRVVLEGKQGFFALLAKSVNQLLETSEQGLSEVARVLSALAQGNLTQRMSGDFRGTFARLKDDANGTCEQLSGIVAQIQKATDSINTAAREIATGNADLSGRTEQQAASLEETASSMEELTSTVKQNAENARQANQLAVGASDVARKGGQVVGEVVTTMAAITDSSKKIVDIISVIDGIAFQTNILALNAAVEAARAGEQGRGFAVVASEVRNLAQRSAAAAKEIKTLIGDSVEKVENGSRLVESAGRTMEEIVTSVKRVTDIMAEISAASQEQSQGIEQVNQTITQMDEVTQQNAALVEEASAAARSLEEQVGQLGTLVTRFELDTPKSTSYAKGDMQKLLAASSAQAGRPMTGRHSAKSAPARGGAAPAAAPAKSAPANGEHRWEEF</sequence>
<dbReference type="PROSITE" id="PS50113">
    <property type="entry name" value="PAC"/>
    <property type="match status" value="2"/>
</dbReference>
<dbReference type="EMBL" id="FOFS01000001">
    <property type="protein sequence ID" value="SEP79418.1"/>
    <property type="molecule type" value="Genomic_DNA"/>
</dbReference>
<keyword evidence="1" id="KW-0488">Methylation</keyword>
<dbReference type="CDD" id="cd00130">
    <property type="entry name" value="PAS"/>
    <property type="match status" value="2"/>
</dbReference>
<dbReference type="STRING" id="489703.SAMN04488038_101511"/>
<organism evidence="9 10">
    <name type="scientific">Solimonas aquatica</name>
    <dbReference type="NCBI Taxonomy" id="489703"/>
    <lineage>
        <taxon>Bacteria</taxon>
        <taxon>Pseudomonadati</taxon>
        <taxon>Pseudomonadota</taxon>
        <taxon>Gammaproteobacteria</taxon>
        <taxon>Nevskiales</taxon>
        <taxon>Nevskiaceae</taxon>
        <taxon>Solimonas</taxon>
    </lineage>
</organism>
<dbReference type="GO" id="GO:0006935">
    <property type="term" value="P:chemotaxis"/>
    <property type="evidence" value="ECO:0007669"/>
    <property type="project" value="InterPro"/>
</dbReference>
<dbReference type="Gene3D" id="3.30.450.20">
    <property type="entry name" value="PAS domain"/>
    <property type="match status" value="3"/>
</dbReference>
<evidence type="ECO:0000313" key="10">
    <source>
        <dbReference type="Proteomes" id="UP000199233"/>
    </source>
</evidence>
<dbReference type="PANTHER" id="PTHR43531">
    <property type="entry name" value="PROTEIN ICFG"/>
    <property type="match status" value="1"/>
</dbReference>
<dbReference type="OrthoDB" id="9765776at2"/>
<feature type="compositionally biased region" description="Basic residues" evidence="5">
    <location>
        <begin position="1"/>
        <end position="20"/>
    </location>
</feature>
<evidence type="ECO:0000256" key="3">
    <source>
        <dbReference type="ARBA" id="ARBA00029447"/>
    </source>
</evidence>
<evidence type="ECO:0000256" key="1">
    <source>
        <dbReference type="ARBA" id="ARBA00022481"/>
    </source>
</evidence>
<feature type="domain" description="PAC" evidence="7">
    <location>
        <begin position="122"/>
        <end position="174"/>
    </location>
</feature>
<dbReference type="InterPro" id="IPR003660">
    <property type="entry name" value="HAMP_dom"/>
</dbReference>
<comment type="similarity">
    <text evidence="3">Belongs to the methyl-accepting chemotaxis (MCP) protein family.</text>
</comment>
<dbReference type="SMART" id="SM00091">
    <property type="entry name" value="PAS"/>
    <property type="match status" value="3"/>
</dbReference>
<dbReference type="FunFam" id="1.10.287.950:FF:000002">
    <property type="entry name" value="Methyl-accepting chemotaxis protein"/>
    <property type="match status" value="1"/>
</dbReference>
<dbReference type="FunFam" id="3.30.450.20:FF:000075">
    <property type="entry name" value="Methyl-accepting chemotaxis protein"/>
    <property type="match status" value="1"/>
</dbReference>
<dbReference type="RefSeq" id="WP_093281503.1">
    <property type="nucleotide sequence ID" value="NZ_FOFS01000001.1"/>
</dbReference>
<dbReference type="Pfam" id="PF00015">
    <property type="entry name" value="MCPsignal"/>
    <property type="match status" value="1"/>
</dbReference>
<evidence type="ECO:0000256" key="5">
    <source>
        <dbReference type="SAM" id="MobiDB-lite"/>
    </source>
</evidence>
<evidence type="ECO:0000259" key="8">
    <source>
        <dbReference type="PROSITE" id="PS50885"/>
    </source>
</evidence>
<dbReference type="InterPro" id="IPR051310">
    <property type="entry name" value="MCP_chemotaxis"/>
</dbReference>
<evidence type="ECO:0000256" key="2">
    <source>
        <dbReference type="ARBA" id="ARBA00023224"/>
    </source>
</evidence>
<feature type="domain" description="PAC" evidence="7">
    <location>
        <begin position="244"/>
        <end position="296"/>
    </location>
</feature>
<dbReference type="Pfam" id="PF18947">
    <property type="entry name" value="HAMP_2"/>
    <property type="match status" value="1"/>
</dbReference>
<evidence type="ECO:0000313" key="9">
    <source>
        <dbReference type="EMBL" id="SEP79418.1"/>
    </source>
</evidence>
<feature type="region of interest" description="Disordered" evidence="5">
    <location>
        <begin position="1"/>
        <end position="21"/>
    </location>
</feature>
<evidence type="ECO:0000259" key="7">
    <source>
        <dbReference type="PROSITE" id="PS50113"/>
    </source>
</evidence>
<dbReference type="NCBIfam" id="TIGR00229">
    <property type="entry name" value="sensory_box"/>
    <property type="match status" value="2"/>
</dbReference>
<feature type="region of interest" description="Disordered" evidence="5">
    <location>
        <begin position="776"/>
        <end position="820"/>
    </location>
</feature>